<evidence type="ECO:0008006" key="3">
    <source>
        <dbReference type="Google" id="ProtNLM"/>
    </source>
</evidence>
<sequence>MVGVTLSRAAPLGLVPARLSCRPRARPAPGRLLSPGLCSVCAALLSPEWSCARAPDPEPRHQAGVPAAGAARTQPLRTAVRAGCGSTAGTRITVHGHRRSTNAAGSSCTAIDTTVMHGVAACSDVI</sequence>
<comment type="caution">
    <text evidence="1">The sequence shown here is derived from an EMBL/GenBank/DDBJ whole genome shotgun (WGS) entry which is preliminary data.</text>
</comment>
<accession>A0AAV7L154</accession>
<evidence type="ECO:0000313" key="1">
    <source>
        <dbReference type="EMBL" id="KAJ1084019.1"/>
    </source>
</evidence>
<evidence type="ECO:0000313" key="2">
    <source>
        <dbReference type="Proteomes" id="UP001066276"/>
    </source>
</evidence>
<proteinExistence type="predicted"/>
<protein>
    <recommendedName>
        <fullName evidence="3">Secreted protein</fullName>
    </recommendedName>
</protein>
<dbReference type="Proteomes" id="UP001066276">
    <property type="component" value="Chromosome 12"/>
</dbReference>
<dbReference type="EMBL" id="JANPWB010000016">
    <property type="protein sequence ID" value="KAJ1084019.1"/>
    <property type="molecule type" value="Genomic_DNA"/>
</dbReference>
<dbReference type="AlphaFoldDB" id="A0AAV7L154"/>
<name>A0AAV7L154_PLEWA</name>
<gene>
    <name evidence="1" type="ORF">NDU88_004174</name>
</gene>
<keyword evidence="2" id="KW-1185">Reference proteome</keyword>
<reference evidence="1" key="1">
    <citation type="journal article" date="2022" name="bioRxiv">
        <title>Sequencing and chromosome-scale assembly of the giantPleurodeles waltlgenome.</title>
        <authorList>
            <person name="Brown T."/>
            <person name="Elewa A."/>
            <person name="Iarovenko S."/>
            <person name="Subramanian E."/>
            <person name="Araus A.J."/>
            <person name="Petzold A."/>
            <person name="Susuki M."/>
            <person name="Suzuki K.-i.T."/>
            <person name="Hayashi T."/>
            <person name="Toyoda A."/>
            <person name="Oliveira C."/>
            <person name="Osipova E."/>
            <person name="Leigh N.D."/>
            <person name="Simon A."/>
            <person name="Yun M.H."/>
        </authorList>
    </citation>
    <scope>NUCLEOTIDE SEQUENCE</scope>
    <source>
        <strain evidence="1">20211129_DDA</strain>
        <tissue evidence="1">Liver</tissue>
    </source>
</reference>
<organism evidence="1 2">
    <name type="scientific">Pleurodeles waltl</name>
    <name type="common">Iberian ribbed newt</name>
    <dbReference type="NCBI Taxonomy" id="8319"/>
    <lineage>
        <taxon>Eukaryota</taxon>
        <taxon>Metazoa</taxon>
        <taxon>Chordata</taxon>
        <taxon>Craniata</taxon>
        <taxon>Vertebrata</taxon>
        <taxon>Euteleostomi</taxon>
        <taxon>Amphibia</taxon>
        <taxon>Batrachia</taxon>
        <taxon>Caudata</taxon>
        <taxon>Salamandroidea</taxon>
        <taxon>Salamandridae</taxon>
        <taxon>Pleurodelinae</taxon>
        <taxon>Pleurodeles</taxon>
    </lineage>
</organism>